<evidence type="ECO:0000313" key="1">
    <source>
        <dbReference type="EMBL" id="CDW31894.1"/>
    </source>
</evidence>
<name>A0A0K2U0W2_LEPSM</name>
<proteinExistence type="predicted"/>
<dbReference type="AlphaFoldDB" id="A0A0K2U0W2"/>
<sequence length="24" mass="2935">MHWSPFAFLIFGMPVIILYEKEQH</sequence>
<organism evidence="1">
    <name type="scientific">Lepeophtheirus salmonis</name>
    <name type="common">Salmon louse</name>
    <name type="synonym">Caligus salmonis</name>
    <dbReference type="NCBI Taxonomy" id="72036"/>
    <lineage>
        <taxon>Eukaryota</taxon>
        <taxon>Metazoa</taxon>
        <taxon>Ecdysozoa</taxon>
        <taxon>Arthropoda</taxon>
        <taxon>Crustacea</taxon>
        <taxon>Multicrustacea</taxon>
        <taxon>Hexanauplia</taxon>
        <taxon>Copepoda</taxon>
        <taxon>Siphonostomatoida</taxon>
        <taxon>Caligidae</taxon>
        <taxon>Lepeophtheirus</taxon>
    </lineage>
</organism>
<protein>
    <submittedName>
        <fullName evidence="1">Uncharacterized protein</fullName>
    </submittedName>
</protein>
<dbReference type="EMBL" id="HACA01014533">
    <property type="protein sequence ID" value="CDW31894.1"/>
    <property type="molecule type" value="Transcribed_RNA"/>
</dbReference>
<accession>A0A0K2U0W2</accession>
<reference evidence="1" key="1">
    <citation type="submission" date="2014-05" db="EMBL/GenBank/DDBJ databases">
        <authorList>
            <person name="Chronopoulou M."/>
        </authorList>
    </citation>
    <scope>NUCLEOTIDE SEQUENCE</scope>
    <source>
        <tissue evidence="1">Whole organism</tissue>
    </source>
</reference>